<dbReference type="InterPro" id="IPR020845">
    <property type="entry name" value="AMP-binding_CS"/>
</dbReference>
<proteinExistence type="predicted"/>
<dbReference type="EMBL" id="JXSQ01000026">
    <property type="protein sequence ID" value="KIP51672.1"/>
    <property type="molecule type" value="Genomic_DNA"/>
</dbReference>
<dbReference type="GO" id="GO:0016020">
    <property type="term" value="C:membrane"/>
    <property type="evidence" value="ECO:0007669"/>
    <property type="project" value="TreeGrafter"/>
</dbReference>
<dbReference type="AlphaFoldDB" id="A0A0D0IKP0"/>
<name>A0A0D0IKP0_9MICO</name>
<organism evidence="4 5">
    <name type="scientific">Leucobacter komagatae</name>
    <dbReference type="NCBI Taxonomy" id="55969"/>
    <lineage>
        <taxon>Bacteria</taxon>
        <taxon>Bacillati</taxon>
        <taxon>Actinomycetota</taxon>
        <taxon>Actinomycetes</taxon>
        <taxon>Micrococcales</taxon>
        <taxon>Microbacteriaceae</taxon>
        <taxon>Leucobacter</taxon>
    </lineage>
</organism>
<evidence type="ECO:0000313" key="5">
    <source>
        <dbReference type="Proteomes" id="UP000032120"/>
    </source>
</evidence>
<dbReference type="PANTHER" id="PTHR43272:SF33">
    <property type="entry name" value="AMP-BINDING DOMAIN-CONTAINING PROTEIN-RELATED"/>
    <property type="match status" value="1"/>
</dbReference>
<sequence length="617" mass="64416">MEASTPPLVDISGIRNVTDLLAARAAKAPDHIAFETRQPGAELTDPWQQISTGEFAGEVETTARGLIASGVEAGDTALIIAGTQYRWAVADLAALYAGAVVVPAYDTAPEAQLAGIIADARPVAAFAGTQEIADRIVSAAAAAGQAPPSIWVFEPDDDAAATGGTMRDLAAAGETVSAERLEARRSQATLDDIATVVYTSGTTGTPKGARITHRNLVGQVLNIGAAYREVVTEAGNTILFLPLTHVLGRALQLICIANGMRVAHLANPKDVVQALAVLQPTFLVVVPRVLERIQGAAAASAAEKKLTPVWNAAVRVAEDWGSFLEDRDRDHAARPKFALRVQHALFDRLFYGRLRAVMGGKIAYLLSGAATLQPGLARFFRGIGVPIIEGYGLTETTAPLTGGRPGALTAGSVGAPLPGNSVRISDNGEVLASGVGVFAGYTSEALNAAAFVDGYFRTGDLGSLNSDGALTLTGRLNSIIVTSTGRTVSPEPWETAIEAHPLVAHAVLVGTDRPYLTAILVLDAEAAAGWLRGRGETPPAALTAHGLPRVSDPGLEAELDAAITAANAAVPPSEHVQYWRMVCIGADRADDFVTPTMKLKRQALIDALRPVIDELYA</sequence>
<evidence type="ECO:0000256" key="2">
    <source>
        <dbReference type="ARBA" id="ARBA00022840"/>
    </source>
</evidence>
<evidence type="ECO:0000259" key="3">
    <source>
        <dbReference type="Pfam" id="PF00501"/>
    </source>
</evidence>
<keyword evidence="5" id="KW-1185">Reference proteome</keyword>
<accession>A0A0D0IKP0</accession>
<dbReference type="SUPFAM" id="SSF56801">
    <property type="entry name" value="Acetyl-CoA synthetase-like"/>
    <property type="match status" value="1"/>
</dbReference>
<protein>
    <submittedName>
        <fullName evidence="4">AMP-dependent synthetase</fullName>
    </submittedName>
</protein>
<evidence type="ECO:0000256" key="1">
    <source>
        <dbReference type="ARBA" id="ARBA00022741"/>
    </source>
</evidence>
<gene>
    <name evidence="4" type="ORF">SD72_13955</name>
</gene>
<dbReference type="Pfam" id="PF00501">
    <property type="entry name" value="AMP-binding"/>
    <property type="match status" value="1"/>
</dbReference>
<dbReference type="GO" id="GO:0004467">
    <property type="term" value="F:long-chain fatty acid-CoA ligase activity"/>
    <property type="evidence" value="ECO:0007669"/>
    <property type="project" value="TreeGrafter"/>
</dbReference>
<dbReference type="GO" id="GO:0005524">
    <property type="term" value="F:ATP binding"/>
    <property type="evidence" value="ECO:0007669"/>
    <property type="project" value="UniProtKB-KW"/>
</dbReference>
<dbReference type="PROSITE" id="PS00455">
    <property type="entry name" value="AMP_BINDING"/>
    <property type="match status" value="1"/>
</dbReference>
<dbReference type="InterPro" id="IPR000873">
    <property type="entry name" value="AMP-dep_synth/lig_dom"/>
</dbReference>
<keyword evidence="1" id="KW-0547">Nucleotide-binding</keyword>
<dbReference type="Pfam" id="PF23562">
    <property type="entry name" value="AMP-binding_C_3"/>
    <property type="match status" value="1"/>
</dbReference>
<dbReference type="Gene3D" id="3.40.50.12780">
    <property type="entry name" value="N-terminal domain of ligase-like"/>
    <property type="match status" value="1"/>
</dbReference>
<evidence type="ECO:0000313" key="4">
    <source>
        <dbReference type="EMBL" id="KIP51672.1"/>
    </source>
</evidence>
<dbReference type="InterPro" id="IPR042099">
    <property type="entry name" value="ANL_N_sf"/>
</dbReference>
<keyword evidence="2" id="KW-0067">ATP-binding</keyword>
<feature type="domain" description="AMP-dependent synthetase/ligase" evidence="3">
    <location>
        <begin position="22"/>
        <end position="441"/>
    </location>
</feature>
<comment type="caution">
    <text evidence="4">The sequence shown here is derived from an EMBL/GenBank/DDBJ whole genome shotgun (WGS) entry which is preliminary data.</text>
</comment>
<reference evidence="4 5" key="1">
    <citation type="submission" date="2015-01" db="EMBL/GenBank/DDBJ databases">
        <title>Draft genome sequence of Leucobacter komagatae strain VKM ST2845.</title>
        <authorList>
            <person name="Karlyshev A.V."/>
            <person name="Kudryashova E.B."/>
        </authorList>
    </citation>
    <scope>NUCLEOTIDE SEQUENCE [LARGE SCALE GENOMIC DNA]</scope>
    <source>
        <strain evidence="4 5">VKM ST2845</strain>
    </source>
</reference>
<dbReference type="PANTHER" id="PTHR43272">
    <property type="entry name" value="LONG-CHAIN-FATTY-ACID--COA LIGASE"/>
    <property type="match status" value="1"/>
</dbReference>
<dbReference type="Proteomes" id="UP000032120">
    <property type="component" value="Unassembled WGS sequence"/>
</dbReference>